<keyword evidence="5" id="KW-1185">Reference proteome</keyword>
<proteinExistence type="inferred from homology"/>
<protein>
    <submittedName>
        <fullName evidence="4">Ribonuclease I</fullName>
    </submittedName>
</protein>
<dbReference type="Gene3D" id="3.90.730.10">
    <property type="entry name" value="Ribonuclease T2-like"/>
    <property type="match status" value="1"/>
</dbReference>
<dbReference type="PROSITE" id="PS51257">
    <property type="entry name" value="PROKAR_LIPOPROTEIN"/>
    <property type="match status" value="1"/>
</dbReference>
<evidence type="ECO:0000313" key="5">
    <source>
        <dbReference type="Proteomes" id="UP001062776"/>
    </source>
</evidence>
<organism evidence="4 5">
    <name type="scientific">Asaia krungthepensis NRIC 0535</name>
    <dbReference type="NCBI Taxonomy" id="1307925"/>
    <lineage>
        <taxon>Bacteria</taxon>
        <taxon>Pseudomonadati</taxon>
        <taxon>Pseudomonadota</taxon>
        <taxon>Alphaproteobacteria</taxon>
        <taxon>Acetobacterales</taxon>
        <taxon>Acetobacteraceae</taxon>
        <taxon>Asaia</taxon>
    </lineage>
</organism>
<evidence type="ECO:0000256" key="1">
    <source>
        <dbReference type="ARBA" id="ARBA00007469"/>
    </source>
</evidence>
<reference evidence="4" key="1">
    <citation type="submission" date="2013-04" db="EMBL/GenBank/DDBJ databases">
        <title>The genome sequencing project of 58 acetic acid bacteria.</title>
        <authorList>
            <person name="Okamoto-Kainuma A."/>
            <person name="Ishikawa M."/>
            <person name="Umino S."/>
            <person name="Koizumi Y."/>
            <person name="Shiwa Y."/>
            <person name="Yoshikawa H."/>
            <person name="Matsutani M."/>
            <person name="Matsushita K."/>
        </authorList>
    </citation>
    <scope>NUCLEOTIDE SEQUENCE</scope>
    <source>
        <strain evidence="4">NRIC 0535</strain>
    </source>
</reference>
<evidence type="ECO:0000313" key="4">
    <source>
        <dbReference type="EMBL" id="GBQ92012.1"/>
    </source>
</evidence>
<comment type="similarity">
    <text evidence="1 2">Belongs to the RNase T2 family.</text>
</comment>
<name>A0ABQ0Q570_9PROT</name>
<dbReference type="Proteomes" id="UP001062776">
    <property type="component" value="Unassembled WGS sequence"/>
</dbReference>
<dbReference type="InterPro" id="IPR036430">
    <property type="entry name" value="RNase_T2-like_sf"/>
</dbReference>
<gene>
    <name evidence="4" type="ORF">AA0535_2423</name>
</gene>
<accession>A0ABQ0Q570</accession>
<dbReference type="RefSeq" id="WP_264816726.1">
    <property type="nucleotide sequence ID" value="NZ_BAPV01000057.1"/>
</dbReference>
<dbReference type="PANTHER" id="PTHR11240:SF22">
    <property type="entry name" value="RIBONUCLEASE T2"/>
    <property type="match status" value="1"/>
</dbReference>
<dbReference type="SUPFAM" id="SSF55895">
    <property type="entry name" value="Ribonuclease Rh-like"/>
    <property type="match status" value="1"/>
</dbReference>
<comment type="caution">
    <text evidence="4">The sequence shown here is derived from an EMBL/GenBank/DDBJ whole genome shotgun (WGS) entry which is preliminary data.</text>
</comment>
<dbReference type="InterPro" id="IPR033130">
    <property type="entry name" value="RNase_T2_His_AS_2"/>
</dbReference>
<sequence length="245" mass="27187">MTRWIVVLTLLLVAGCTARNPHPAALTPTAHGDFAHNTLALTWQPGFCSTGSGCTPDQPRRALIGLHGLWASEPHTLEAQGVPVERWWREGCSLLGPDSGPPVLDNALSQTLAEIVPHTAPSLVVHEWVKHGACFGYDPRIFFAKASALQARFVRSPMMAFLGQRAGMVVTHEEVLAFFRQSTGSDLPRALQLRCETDHDKRVVLTQLWFTLNPDKMGDFPSSPSYLSSPHMQDNCPAQFWLRRW</sequence>
<feature type="signal peptide" evidence="3">
    <location>
        <begin position="1"/>
        <end position="18"/>
    </location>
</feature>
<feature type="chain" id="PRO_5046730716" evidence="3">
    <location>
        <begin position="19"/>
        <end position="245"/>
    </location>
</feature>
<dbReference type="EMBL" id="BAPV01000057">
    <property type="protein sequence ID" value="GBQ92012.1"/>
    <property type="molecule type" value="Genomic_DNA"/>
</dbReference>
<keyword evidence="3" id="KW-0732">Signal</keyword>
<dbReference type="InterPro" id="IPR001568">
    <property type="entry name" value="RNase_T2-like"/>
</dbReference>
<evidence type="ECO:0000256" key="3">
    <source>
        <dbReference type="SAM" id="SignalP"/>
    </source>
</evidence>
<dbReference type="PROSITE" id="PS00531">
    <property type="entry name" value="RNASE_T2_2"/>
    <property type="match status" value="1"/>
</dbReference>
<dbReference type="Pfam" id="PF00445">
    <property type="entry name" value="Ribonuclease_T2"/>
    <property type="match status" value="1"/>
</dbReference>
<evidence type="ECO:0000256" key="2">
    <source>
        <dbReference type="RuleBase" id="RU004328"/>
    </source>
</evidence>
<dbReference type="PANTHER" id="PTHR11240">
    <property type="entry name" value="RIBONUCLEASE T2"/>
    <property type="match status" value="1"/>
</dbReference>